<dbReference type="InParanoid" id="A2FWD0"/>
<dbReference type="Pfam" id="PF13793">
    <property type="entry name" value="Pribosyltran_N"/>
    <property type="match status" value="1"/>
</dbReference>
<evidence type="ECO:0000256" key="2">
    <source>
        <dbReference type="ARBA" id="ARBA00006478"/>
    </source>
</evidence>
<dbReference type="InterPro" id="IPR029057">
    <property type="entry name" value="PRTase-like"/>
</dbReference>
<dbReference type="NCBIfam" id="TIGR01251">
    <property type="entry name" value="ribP_PPkin"/>
    <property type="match status" value="1"/>
</dbReference>
<dbReference type="Gene3D" id="3.40.50.2020">
    <property type="match status" value="2"/>
</dbReference>
<keyword evidence="6" id="KW-0547">Nucleotide-binding</keyword>
<dbReference type="GO" id="GO:0005737">
    <property type="term" value="C:cytoplasm"/>
    <property type="evidence" value="ECO:0000318"/>
    <property type="project" value="GO_Central"/>
</dbReference>
<protein>
    <recommendedName>
        <fullName evidence="3">ribose-phosphate diphosphokinase</fullName>
        <ecNumber evidence="3">2.7.6.1</ecNumber>
    </recommendedName>
</protein>
<gene>
    <name evidence="13" type="ORF">TVAG_357180</name>
</gene>
<sequence length="327" mass="36175">MSELLILSTEGSKYFSELIVKQLIELGFHPNQLNIKRSEFPGGEKYYRLEVQSNFELLGKTAIYVSALATDDDILEVYRVGSTLVQYGVRRRVFIIPFLGYSTMERAVLPGEVVTAKCTIQMLSSIGSGSNGNVFLLFDLHTAGLLHYFEGPCLRLELYGQKALLKSLPLIGFDPATFMFASADLGRTAWVNAFARESGTPVAFIRKVRTMVGSISQSQAFEVIGDVKGKHVVIYDDMTRSGGTLVHAAEKYLSVGALSVDVCVSHFLPNDKKVLNYLINSPLRKIVALNTHPATQTAQIKAHPEKFVIVDCSEEFVNCLKDIIPKN</sequence>
<keyword evidence="14" id="KW-1185">Reference proteome</keyword>
<evidence type="ECO:0000313" key="13">
    <source>
        <dbReference type="EMBL" id="EAX90794.1"/>
    </source>
</evidence>
<dbReference type="OMA" id="LLPEHKC"/>
<dbReference type="CDD" id="cd06223">
    <property type="entry name" value="PRTases_typeI"/>
    <property type="match status" value="1"/>
</dbReference>
<dbReference type="GO" id="GO:0006015">
    <property type="term" value="P:5-phosphoribose 1-diphosphate biosynthetic process"/>
    <property type="evidence" value="ECO:0000318"/>
    <property type="project" value="GO_Central"/>
</dbReference>
<dbReference type="GO" id="GO:0005524">
    <property type="term" value="F:ATP binding"/>
    <property type="evidence" value="ECO:0007669"/>
    <property type="project" value="UniProtKB-KW"/>
</dbReference>
<proteinExistence type="inferred from homology"/>
<comment type="pathway">
    <text evidence="1">Metabolic intermediate biosynthesis; 5-phospho-alpha-D-ribose 1-diphosphate biosynthesis; 5-phospho-alpha-D-ribose 1-diphosphate from D-ribose 5-phosphate (route I): step 1/1.</text>
</comment>
<dbReference type="GO" id="GO:0002189">
    <property type="term" value="C:ribose phosphate diphosphokinase complex"/>
    <property type="evidence" value="ECO:0000318"/>
    <property type="project" value="GO_Central"/>
</dbReference>
<organism evidence="13 14">
    <name type="scientific">Trichomonas vaginalis (strain ATCC PRA-98 / G3)</name>
    <dbReference type="NCBI Taxonomy" id="412133"/>
    <lineage>
        <taxon>Eukaryota</taxon>
        <taxon>Metamonada</taxon>
        <taxon>Parabasalia</taxon>
        <taxon>Trichomonadida</taxon>
        <taxon>Trichomonadidae</taxon>
        <taxon>Trichomonas</taxon>
    </lineage>
</organism>
<dbReference type="GO" id="GO:0016301">
    <property type="term" value="F:kinase activity"/>
    <property type="evidence" value="ECO:0007669"/>
    <property type="project" value="UniProtKB-KW"/>
</dbReference>
<dbReference type="EMBL" id="DS114082">
    <property type="protein sequence ID" value="EAX90794.1"/>
    <property type="molecule type" value="Genomic_DNA"/>
</dbReference>
<dbReference type="VEuPathDB" id="TrichDB:TVAGG3_0668770"/>
<dbReference type="PANTHER" id="PTHR10210:SF32">
    <property type="entry name" value="RIBOSE-PHOSPHATE PYROPHOSPHOKINASE 2"/>
    <property type="match status" value="1"/>
</dbReference>
<evidence type="ECO:0000256" key="3">
    <source>
        <dbReference type="ARBA" id="ARBA00013247"/>
    </source>
</evidence>
<keyword evidence="4" id="KW-0808">Transferase</keyword>
<dbReference type="InterPro" id="IPR029099">
    <property type="entry name" value="Pribosyltran_N"/>
</dbReference>
<keyword evidence="8" id="KW-0067">ATP-binding</keyword>
<evidence type="ECO:0000256" key="6">
    <source>
        <dbReference type="ARBA" id="ARBA00022741"/>
    </source>
</evidence>
<evidence type="ECO:0000259" key="12">
    <source>
        <dbReference type="Pfam" id="PF13793"/>
    </source>
</evidence>
<comment type="catalytic activity">
    <reaction evidence="9">
        <text>D-ribose 5-phosphate + ATP = 5-phospho-alpha-D-ribose 1-diphosphate + AMP + H(+)</text>
        <dbReference type="Rhea" id="RHEA:15609"/>
        <dbReference type="ChEBI" id="CHEBI:15378"/>
        <dbReference type="ChEBI" id="CHEBI:30616"/>
        <dbReference type="ChEBI" id="CHEBI:58017"/>
        <dbReference type="ChEBI" id="CHEBI:78346"/>
        <dbReference type="ChEBI" id="CHEBI:456215"/>
        <dbReference type="EC" id="2.7.6.1"/>
    </reaction>
</comment>
<dbReference type="GO" id="GO:0004749">
    <property type="term" value="F:ribose phosphate diphosphokinase activity"/>
    <property type="evidence" value="ECO:0000318"/>
    <property type="project" value="GO_Central"/>
</dbReference>
<keyword evidence="5 10" id="KW-0545">Nucleotide biosynthesis</keyword>
<dbReference type="VEuPathDB" id="TrichDB:TVAG_357180"/>
<dbReference type="AlphaFoldDB" id="A2FWD0"/>
<dbReference type="SMR" id="A2FWD0"/>
<reference evidence="13" key="2">
    <citation type="journal article" date="2007" name="Science">
        <title>Draft genome sequence of the sexually transmitted pathogen Trichomonas vaginalis.</title>
        <authorList>
            <person name="Carlton J.M."/>
            <person name="Hirt R.P."/>
            <person name="Silva J.C."/>
            <person name="Delcher A.L."/>
            <person name="Schatz M."/>
            <person name="Zhao Q."/>
            <person name="Wortman J.R."/>
            <person name="Bidwell S.L."/>
            <person name="Alsmark U.C.M."/>
            <person name="Besteiro S."/>
            <person name="Sicheritz-Ponten T."/>
            <person name="Noel C.J."/>
            <person name="Dacks J.B."/>
            <person name="Foster P.G."/>
            <person name="Simillion C."/>
            <person name="Van de Peer Y."/>
            <person name="Miranda-Saavedra D."/>
            <person name="Barton G.J."/>
            <person name="Westrop G.D."/>
            <person name="Mueller S."/>
            <person name="Dessi D."/>
            <person name="Fiori P.L."/>
            <person name="Ren Q."/>
            <person name="Paulsen I."/>
            <person name="Zhang H."/>
            <person name="Bastida-Corcuera F.D."/>
            <person name="Simoes-Barbosa A."/>
            <person name="Brown M.T."/>
            <person name="Hayes R.D."/>
            <person name="Mukherjee M."/>
            <person name="Okumura C.Y."/>
            <person name="Schneider R."/>
            <person name="Smith A.J."/>
            <person name="Vanacova S."/>
            <person name="Villalvazo M."/>
            <person name="Haas B.J."/>
            <person name="Pertea M."/>
            <person name="Feldblyum T.V."/>
            <person name="Utterback T.R."/>
            <person name="Shu C.L."/>
            <person name="Osoegawa K."/>
            <person name="de Jong P.J."/>
            <person name="Hrdy I."/>
            <person name="Horvathova L."/>
            <person name="Zubacova Z."/>
            <person name="Dolezal P."/>
            <person name="Malik S.B."/>
            <person name="Logsdon J.M. Jr."/>
            <person name="Henze K."/>
            <person name="Gupta A."/>
            <person name="Wang C.C."/>
            <person name="Dunne R.L."/>
            <person name="Upcroft J.A."/>
            <person name="Upcroft P."/>
            <person name="White O."/>
            <person name="Salzberg S.L."/>
            <person name="Tang P."/>
            <person name="Chiu C.-H."/>
            <person name="Lee Y.-S."/>
            <person name="Embley T.M."/>
            <person name="Coombs G.H."/>
            <person name="Mottram J.C."/>
            <person name="Tachezy J."/>
            <person name="Fraser-Liggett C.M."/>
            <person name="Johnson P.J."/>
        </authorList>
    </citation>
    <scope>NUCLEOTIDE SEQUENCE [LARGE SCALE GENOMIC DNA]</scope>
    <source>
        <strain evidence="13">G3</strain>
    </source>
</reference>
<dbReference type="FunFam" id="3.40.50.2020:FF:000078">
    <property type="entry name" value="ribose-phosphate pyrophosphokinase 4"/>
    <property type="match status" value="1"/>
</dbReference>
<feature type="domain" description="Ribose-phosphate pyrophosphokinase N-terminal" evidence="12">
    <location>
        <begin position="5"/>
        <end position="127"/>
    </location>
</feature>
<keyword evidence="7" id="KW-0418">Kinase</keyword>
<dbReference type="FunCoup" id="A2FWD0">
    <property type="interactions" value="356"/>
</dbReference>
<dbReference type="eggNOG" id="KOG1448">
    <property type="taxonomic scope" value="Eukaryota"/>
</dbReference>
<dbReference type="SMART" id="SM01400">
    <property type="entry name" value="Pribosyltran_N"/>
    <property type="match status" value="1"/>
</dbReference>
<evidence type="ECO:0000256" key="1">
    <source>
        <dbReference type="ARBA" id="ARBA00004996"/>
    </source>
</evidence>
<dbReference type="Pfam" id="PF00156">
    <property type="entry name" value="Pribosyltran"/>
    <property type="match status" value="1"/>
</dbReference>
<dbReference type="PANTHER" id="PTHR10210">
    <property type="entry name" value="RIBOSE-PHOSPHATE DIPHOSPHOKINASE FAMILY MEMBER"/>
    <property type="match status" value="1"/>
</dbReference>
<evidence type="ECO:0000256" key="8">
    <source>
        <dbReference type="ARBA" id="ARBA00022840"/>
    </source>
</evidence>
<dbReference type="STRING" id="5722.A2FWD0"/>
<dbReference type="RefSeq" id="XP_001303724.1">
    <property type="nucleotide sequence ID" value="XM_001303723.1"/>
</dbReference>
<evidence type="ECO:0000313" key="14">
    <source>
        <dbReference type="Proteomes" id="UP000001542"/>
    </source>
</evidence>
<dbReference type="GO" id="GO:0000287">
    <property type="term" value="F:magnesium ion binding"/>
    <property type="evidence" value="ECO:0007669"/>
    <property type="project" value="InterPro"/>
</dbReference>
<dbReference type="KEGG" id="tva:4748484"/>
<dbReference type="InterPro" id="IPR000836">
    <property type="entry name" value="PRTase_dom"/>
</dbReference>
<evidence type="ECO:0000256" key="9">
    <source>
        <dbReference type="ARBA" id="ARBA00049535"/>
    </source>
</evidence>
<comment type="similarity">
    <text evidence="2 10">Belongs to the ribose-phosphate pyrophosphokinase family.</text>
</comment>
<dbReference type="InterPro" id="IPR005946">
    <property type="entry name" value="Rib-P_diPkinase"/>
</dbReference>
<dbReference type="OrthoDB" id="9449045at2759"/>
<evidence type="ECO:0000256" key="7">
    <source>
        <dbReference type="ARBA" id="ARBA00022777"/>
    </source>
</evidence>
<feature type="domain" description="Phosphoribosyltransferase" evidence="11">
    <location>
        <begin position="191"/>
        <end position="273"/>
    </location>
</feature>
<evidence type="ECO:0000256" key="5">
    <source>
        <dbReference type="ARBA" id="ARBA00022727"/>
    </source>
</evidence>
<evidence type="ECO:0000256" key="4">
    <source>
        <dbReference type="ARBA" id="ARBA00022679"/>
    </source>
</evidence>
<dbReference type="GO" id="GO:0006164">
    <property type="term" value="P:purine nucleotide biosynthetic process"/>
    <property type="evidence" value="ECO:0000318"/>
    <property type="project" value="GO_Central"/>
</dbReference>
<evidence type="ECO:0000259" key="11">
    <source>
        <dbReference type="Pfam" id="PF00156"/>
    </source>
</evidence>
<dbReference type="Proteomes" id="UP000001542">
    <property type="component" value="Unassembled WGS sequence"/>
</dbReference>
<evidence type="ECO:0000256" key="10">
    <source>
        <dbReference type="RuleBase" id="RU004324"/>
    </source>
</evidence>
<name>A2FWD0_TRIV3</name>
<dbReference type="SUPFAM" id="SSF53271">
    <property type="entry name" value="PRTase-like"/>
    <property type="match status" value="2"/>
</dbReference>
<dbReference type="EC" id="2.7.6.1" evidence="3"/>
<accession>A2FWD0</accession>
<reference evidence="13" key="1">
    <citation type="submission" date="2006-10" db="EMBL/GenBank/DDBJ databases">
        <authorList>
            <person name="Amadeo P."/>
            <person name="Zhao Q."/>
            <person name="Wortman J."/>
            <person name="Fraser-Liggett C."/>
            <person name="Carlton J."/>
        </authorList>
    </citation>
    <scope>NUCLEOTIDE SEQUENCE</scope>
    <source>
        <strain evidence="13">G3</strain>
    </source>
</reference>